<proteinExistence type="predicted"/>
<keyword evidence="2" id="KW-1185">Reference proteome</keyword>
<name>A0ACD0NZ81_9BASI</name>
<reference evidence="1 2" key="1">
    <citation type="journal article" date="2018" name="Mol. Biol. Evol.">
        <title>Broad Genomic Sampling Reveals a Smut Pathogenic Ancestry of the Fungal Clade Ustilaginomycotina.</title>
        <authorList>
            <person name="Kijpornyongpan T."/>
            <person name="Mondo S.J."/>
            <person name="Barry K."/>
            <person name="Sandor L."/>
            <person name="Lee J."/>
            <person name="Lipzen A."/>
            <person name="Pangilinan J."/>
            <person name="LaButti K."/>
            <person name="Hainaut M."/>
            <person name="Henrissat B."/>
            <person name="Grigoriev I.V."/>
            <person name="Spatafora J.W."/>
            <person name="Aime M.C."/>
        </authorList>
    </citation>
    <scope>NUCLEOTIDE SEQUENCE [LARGE SCALE GENOMIC DNA]</scope>
    <source>
        <strain evidence="1 2">SA 807</strain>
    </source>
</reference>
<accession>A0ACD0NZ81</accession>
<gene>
    <name evidence="1" type="ORF">IE53DRAFT_361840</name>
</gene>
<dbReference type="Proteomes" id="UP000245626">
    <property type="component" value="Unassembled WGS sequence"/>
</dbReference>
<dbReference type="EMBL" id="KZ819871">
    <property type="protein sequence ID" value="PWN51091.1"/>
    <property type="molecule type" value="Genomic_DNA"/>
</dbReference>
<sequence length="1231" mass="131817">MHTNGLGQAYQAAGTKSNAGFSFNFQSASSSSSSGSSMVLDSYSSDGGLRTPVNQSDRPGSTWTNVGAGTVEPDYFASVHVPDNESKTPGVLRIASPFAMPSGETMSTAGSITSVEAASSDSHPWANLFGDGGLKTALPENHRSHSLLVPPTPAAHPDSVPRKSAGGDGFGASVLGKLQLPAVARKSNTAVLPAPSKKPVSEDLSRYRALDVDGLAEVLALPVLSPDMKREPAEDVLVLDIRPSTSFGSARIPKSINVCAPSTLLKRPGITVERIEEEMLGSGKDRRRFMRWRKGPSKKGMPGSEGSPEEPRARSQTISCPAEDVGINKIVVLDTDTSRVADRGNATAGGGGPCLIGMLRKFEAAGYAGELCWLVGGFNNLVSSVKGQCMIEKGPVIDEDERSETPTSQTQKLSSRAIAPSMKLGLDPGSPSVAKSPLSDSASQGKGRKRSLVQPRGLPAEAFQLQSTVAGWPVNAGGNKGGDVHNMTTGVNAGTWSQHQQSACANPFFDNIRQNRELAHGITEKFPMDLPQMSEAQVSALPEFLKRLVESSAEQRATMLAESFYTIEKNEQQRLMATMQQHSAESIHDPRQHKGTSSAGQDEHATSSLSLAPSALTSDAGKCRAFPFSISAALERGADNRYNNIWTYEHSRVRLSEPQNRGDPGSDYLNGSFVEPARQFGSRRRYIATQAPLPTTFEAFWTAIWEQNSRVIVMLTREHESGRLQSHPYWDQTEFGPHIRVEKLEETTLNAAGKPISKQGRNYSTVRDEGGNLFPSLGDGASNSSSNSDEEPTTIRRSFRLRNLKYPEMAPRKLTQFQFIAWPDYHIPESPDSLLGLMDLAGTAQKEADEEVIKVEQSSGRPVDANATLAGPIVVHCSAGVGRTGAYVVIDAILDVLRRQRRRSRGQAELGPWDNGPASYSPAPESKESFSSTDTDAQSRSARTPRRSLKRELSPADMDVDYLDEKGSGVGRDLSSPPPMLRSRSNEESADVAHTMDAGSSWSSSSSSSASTPSRAFGSMQLASSHGSPSLGSALASYGNPRGAQFTGGNTASIPSSRRGSDGLKTEESTDFVYGASEHSQASPSSSPFSEAFHSRRATSSRSSFSSSAATNDFSSSSEPSSVFSIQSFQNKESKDGSQLTDALKPGVSEPLVGKVGNSMPFPSGGLDRRGGDVHSEAAEALRSGIDIVRKSVDTVREQRMSMIQTCRQFVFVYSAVLSGLLRDFKAEGLQ</sequence>
<protein>
    <submittedName>
        <fullName evidence="1">Uncharacterized protein</fullName>
    </submittedName>
</protein>
<evidence type="ECO:0000313" key="2">
    <source>
        <dbReference type="Proteomes" id="UP000245626"/>
    </source>
</evidence>
<organism evidence="1 2">
    <name type="scientific">Violaceomyces palustris</name>
    <dbReference type="NCBI Taxonomy" id="1673888"/>
    <lineage>
        <taxon>Eukaryota</taxon>
        <taxon>Fungi</taxon>
        <taxon>Dikarya</taxon>
        <taxon>Basidiomycota</taxon>
        <taxon>Ustilaginomycotina</taxon>
        <taxon>Ustilaginomycetes</taxon>
        <taxon>Violaceomycetales</taxon>
        <taxon>Violaceomycetaceae</taxon>
        <taxon>Violaceomyces</taxon>
    </lineage>
</organism>
<evidence type="ECO:0000313" key="1">
    <source>
        <dbReference type="EMBL" id="PWN51091.1"/>
    </source>
</evidence>